<evidence type="ECO:0000259" key="1">
    <source>
        <dbReference type="Pfam" id="PF02698"/>
    </source>
</evidence>
<evidence type="ECO:0000313" key="2">
    <source>
        <dbReference type="EMBL" id="AIR62114.1"/>
    </source>
</evidence>
<dbReference type="CDD" id="cd06259">
    <property type="entry name" value="YdcF-like"/>
    <property type="match status" value="1"/>
</dbReference>
<dbReference type="RefSeq" id="WP_039293055.1">
    <property type="nucleotide sequence ID" value="NZ_CP009458.1"/>
</dbReference>
<organism evidence="2 3">
    <name type="scientific">Cedecea neteri</name>
    <dbReference type="NCBI Taxonomy" id="158822"/>
    <lineage>
        <taxon>Bacteria</taxon>
        <taxon>Pseudomonadati</taxon>
        <taxon>Pseudomonadota</taxon>
        <taxon>Gammaproteobacteria</taxon>
        <taxon>Enterobacterales</taxon>
        <taxon>Enterobacteriaceae</taxon>
        <taxon>Cedecea</taxon>
    </lineage>
</organism>
<dbReference type="KEGG" id="cem:LH23_16075"/>
<evidence type="ECO:0000313" key="3">
    <source>
        <dbReference type="Proteomes" id="UP000029516"/>
    </source>
</evidence>
<dbReference type="InterPro" id="IPR014729">
    <property type="entry name" value="Rossmann-like_a/b/a_fold"/>
</dbReference>
<dbReference type="Pfam" id="PF02698">
    <property type="entry name" value="DUF218"/>
    <property type="match status" value="1"/>
</dbReference>
<dbReference type="Proteomes" id="UP000029516">
    <property type="component" value="Chromosome"/>
</dbReference>
<dbReference type="AlphaFoldDB" id="A0AAN0S6H7"/>
<reference evidence="2 3" key="1">
    <citation type="submission" date="2014-09" db="EMBL/GenBank/DDBJ databases">
        <authorList>
            <person name="Chan K.-G."/>
        </authorList>
    </citation>
    <scope>NUCLEOTIDE SEQUENCE [LARGE SCALE GENOMIC DNA]</scope>
    <source>
        <strain evidence="2 3">M006</strain>
    </source>
</reference>
<name>A0AAN0S6H7_9ENTR</name>
<dbReference type="InterPro" id="IPR003848">
    <property type="entry name" value="DUF218"/>
</dbReference>
<dbReference type="GO" id="GO:0005886">
    <property type="term" value="C:plasma membrane"/>
    <property type="evidence" value="ECO:0007669"/>
    <property type="project" value="TreeGrafter"/>
</dbReference>
<dbReference type="PANTHER" id="PTHR30336:SF20">
    <property type="entry name" value="DUF218 DOMAIN-CONTAINING PROTEIN"/>
    <property type="match status" value="1"/>
</dbReference>
<feature type="domain" description="DUF218" evidence="1">
    <location>
        <begin position="39"/>
        <end position="174"/>
    </location>
</feature>
<dbReference type="InterPro" id="IPR051599">
    <property type="entry name" value="Cell_Envelope_Assoc"/>
</dbReference>
<dbReference type="EMBL" id="CP009458">
    <property type="protein sequence ID" value="AIR62114.1"/>
    <property type="molecule type" value="Genomic_DNA"/>
</dbReference>
<protein>
    <recommendedName>
        <fullName evidence="1">DUF218 domain-containing protein</fullName>
    </recommendedName>
</protein>
<sequence length="264" mass="28885">MMTSPTLNQPTIQAVNTLGQWLAQSDFTGTPQAQDADLIILAGNAVIPTLEAACEFAANSEKTLLITGGIGHSTTYLYAEIARHPRYNTIPTTGRAEAAIIKDIAHQFWKVPSENIITEEKSTNCGENARFSVDKMAELGLNPERVLIVQDPTMQRRTVATFARVWQGNAQAPEWLSWPGVIPALVEGEQGTIFAGEADGLWPIERYVSLALGEIPRLRDDATGYGPQGRDFIVHVDIPPQVMAAWHALQQDMALSALIRERGL</sequence>
<dbReference type="PANTHER" id="PTHR30336">
    <property type="entry name" value="INNER MEMBRANE PROTEIN, PROBABLE PERMEASE"/>
    <property type="match status" value="1"/>
</dbReference>
<dbReference type="Gene3D" id="1.10.3620.10">
    <property type="entry name" value="YdcF like domain"/>
    <property type="match status" value="1"/>
</dbReference>
<accession>A0AAN0S6H7</accession>
<proteinExistence type="predicted"/>
<gene>
    <name evidence="2" type="ORF">LH23_16075</name>
</gene>
<dbReference type="Gene3D" id="3.40.50.620">
    <property type="entry name" value="HUPs"/>
    <property type="match status" value="1"/>
</dbReference>